<gene>
    <name evidence="2" type="ORF">PR048_012101</name>
</gene>
<keyword evidence="3" id="KW-1185">Reference proteome</keyword>
<proteinExistence type="predicted"/>
<comment type="caution">
    <text evidence="2">The sequence shown here is derived from an EMBL/GenBank/DDBJ whole genome shotgun (WGS) entry which is preliminary data.</text>
</comment>
<protein>
    <submittedName>
        <fullName evidence="2">Uncharacterized protein</fullName>
    </submittedName>
</protein>
<dbReference type="Proteomes" id="UP001159363">
    <property type="component" value="Chromosome X"/>
</dbReference>
<reference evidence="2 3" key="1">
    <citation type="submission" date="2023-02" db="EMBL/GenBank/DDBJ databases">
        <title>LHISI_Scaffold_Assembly.</title>
        <authorList>
            <person name="Stuart O.P."/>
            <person name="Cleave R."/>
            <person name="Magrath M.J.L."/>
            <person name="Mikheyev A.S."/>
        </authorList>
    </citation>
    <scope>NUCLEOTIDE SEQUENCE [LARGE SCALE GENOMIC DNA]</scope>
    <source>
        <strain evidence="2">Daus_M_001</strain>
        <tissue evidence="2">Leg muscle</tissue>
    </source>
</reference>
<evidence type="ECO:0000256" key="1">
    <source>
        <dbReference type="SAM" id="MobiDB-lite"/>
    </source>
</evidence>
<sequence>MLHCAKRILRTGHSLMPTIILTIGEHSITESALATLSKWVSLLPPSLPLGGVTPGFSYVGIVPDDAAVRRVLSGISRFPRPVIPALLHTHLASPSPALKSSLLRAAQISSLTHTIASKKPKTLMPGCTNSGGKGDPLENPLTSVTVRHDSHMRKSGIEPGSLWWEASTLTLSHQCPSLTKEARLPYSPTGQSQSLLSRQSHFTTLDGHCVVACRPELHPCHHVYWTQMAVQDYLHTIHRTLTCPRMQCCHGTGNTCCGSAVVRILAYHLGEPGLIPSRVTRKVRILLDDAPGRRVFSMMSRFPQLFISGVAPYQHRFILPGSQNIGVNSRPYFFTRFTSRHREPWFLQHVCVLLQIKICNSTYLGQVSEPAAGHCVFLFELAPST</sequence>
<organism evidence="2 3">
    <name type="scientific">Dryococelus australis</name>
    <dbReference type="NCBI Taxonomy" id="614101"/>
    <lineage>
        <taxon>Eukaryota</taxon>
        <taxon>Metazoa</taxon>
        <taxon>Ecdysozoa</taxon>
        <taxon>Arthropoda</taxon>
        <taxon>Hexapoda</taxon>
        <taxon>Insecta</taxon>
        <taxon>Pterygota</taxon>
        <taxon>Neoptera</taxon>
        <taxon>Polyneoptera</taxon>
        <taxon>Phasmatodea</taxon>
        <taxon>Verophasmatodea</taxon>
        <taxon>Anareolatae</taxon>
        <taxon>Phasmatidae</taxon>
        <taxon>Eurycanthinae</taxon>
        <taxon>Dryococelus</taxon>
    </lineage>
</organism>
<dbReference type="EMBL" id="JARBHB010000004">
    <property type="protein sequence ID" value="KAJ8885895.1"/>
    <property type="molecule type" value="Genomic_DNA"/>
</dbReference>
<feature type="region of interest" description="Disordered" evidence="1">
    <location>
        <begin position="120"/>
        <end position="139"/>
    </location>
</feature>
<name>A0ABQ9HNZ5_9NEOP</name>
<evidence type="ECO:0000313" key="3">
    <source>
        <dbReference type="Proteomes" id="UP001159363"/>
    </source>
</evidence>
<accession>A0ABQ9HNZ5</accession>
<evidence type="ECO:0000313" key="2">
    <source>
        <dbReference type="EMBL" id="KAJ8885895.1"/>
    </source>
</evidence>